<reference evidence="1" key="1">
    <citation type="submission" date="2016-10" db="EMBL/GenBank/DDBJ databases">
        <title>Sequence of Gallionella enrichment culture.</title>
        <authorList>
            <person name="Poehlein A."/>
            <person name="Muehling M."/>
            <person name="Daniel R."/>
        </authorList>
    </citation>
    <scope>NUCLEOTIDE SEQUENCE</scope>
</reference>
<protein>
    <submittedName>
        <fullName evidence="1">Uncharacterized protein</fullName>
    </submittedName>
</protein>
<evidence type="ECO:0000313" key="1">
    <source>
        <dbReference type="EMBL" id="OIQ70707.1"/>
    </source>
</evidence>
<comment type="caution">
    <text evidence="1">The sequence shown here is derived from an EMBL/GenBank/DDBJ whole genome shotgun (WGS) entry which is preliminary data.</text>
</comment>
<sequence length="177" mass="20606">MEETVDDYLEKHLPYRVNCLLAIDLIAHRRSLNISKELKSGCYQDSLVLEPAFEISIVFGRALLNFLGIGYNFKENTLTELEKIKNKIKPDDFTLQKLFPMRSFCSLNDEIIVKYNIELCTLMKIADKSVAHLTTKFSNDQEHLQLEPARKAIYQLILKYVPEINKKGIWWHEQVGT</sequence>
<dbReference type="AlphaFoldDB" id="A0A1J5PZJ7"/>
<name>A0A1J5PZJ7_9ZZZZ</name>
<dbReference type="EMBL" id="MLJW01004072">
    <property type="protein sequence ID" value="OIQ70707.1"/>
    <property type="molecule type" value="Genomic_DNA"/>
</dbReference>
<proteinExistence type="predicted"/>
<gene>
    <name evidence="1" type="ORF">GALL_476780</name>
</gene>
<accession>A0A1J5PZJ7</accession>
<organism evidence="1">
    <name type="scientific">mine drainage metagenome</name>
    <dbReference type="NCBI Taxonomy" id="410659"/>
    <lineage>
        <taxon>unclassified sequences</taxon>
        <taxon>metagenomes</taxon>
        <taxon>ecological metagenomes</taxon>
    </lineage>
</organism>